<protein>
    <submittedName>
        <fullName evidence="7">Metal ABC transporter substrate-binding protein</fullName>
    </submittedName>
</protein>
<comment type="similarity">
    <text evidence="1">Belongs to the bacterial solute-binding protein 9 family.</text>
</comment>
<reference evidence="7" key="2">
    <citation type="submission" date="2021-04" db="EMBL/GenBank/DDBJ databases">
        <authorList>
            <person name="Gilroy R."/>
        </authorList>
    </citation>
    <scope>NUCLEOTIDE SEQUENCE</scope>
    <source>
        <strain evidence="7">ChiSxjej3B15-1167</strain>
    </source>
</reference>
<evidence type="ECO:0000313" key="8">
    <source>
        <dbReference type="Proteomes" id="UP000886805"/>
    </source>
</evidence>
<dbReference type="InterPro" id="IPR050492">
    <property type="entry name" value="Bact_metal-bind_prot9"/>
</dbReference>
<feature type="region of interest" description="Disordered" evidence="5">
    <location>
        <begin position="382"/>
        <end position="407"/>
    </location>
</feature>
<feature type="compositionally biased region" description="Polar residues" evidence="5">
    <location>
        <begin position="44"/>
        <end position="63"/>
    </location>
</feature>
<keyword evidence="2" id="KW-0813">Transport</keyword>
<evidence type="ECO:0000256" key="1">
    <source>
        <dbReference type="ARBA" id="ARBA00011028"/>
    </source>
</evidence>
<dbReference type="PANTHER" id="PTHR42953:SF3">
    <property type="entry name" value="HIGH-AFFINITY ZINC UPTAKE SYSTEM PROTEIN ZNUA"/>
    <property type="match status" value="1"/>
</dbReference>
<organism evidence="7 8">
    <name type="scientific">Candidatus Anaerobutyricum stercoripullorum</name>
    <dbReference type="NCBI Taxonomy" id="2838456"/>
    <lineage>
        <taxon>Bacteria</taxon>
        <taxon>Bacillati</taxon>
        <taxon>Bacillota</taxon>
        <taxon>Clostridia</taxon>
        <taxon>Lachnospirales</taxon>
        <taxon>Lachnospiraceae</taxon>
        <taxon>Anaerobutyricum</taxon>
    </lineage>
</organism>
<evidence type="ECO:0000256" key="5">
    <source>
        <dbReference type="SAM" id="MobiDB-lite"/>
    </source>
</evidence>
<evidence type="ECO:0000256" key="4">
    <source>
        <dbReference type="SAM" id="Coils"/>
    </source>
</evidence>
<feature type="compositionally biased region" description="Polar residues" evidence="5">
    <location>
        <begin position="382"/>
        <end position="391"/>
    </location>
</feature>
<feature type="signal peptide" evidence="6">
    <location>
        <begin position="1"/>
        <end position="19"/>
    </location>
</feature>
<proteinExistence type="inferred from homology"/>
<dbReference type="InterPro" id="IPR006127">
    <property type="entry name" value="ZnuA-like"/>
</dbReference>
<name>A0A9D1X2F9_9FIRM</name>
<dbReference type="Gene3D" id="3.40.50.1980">
    <property type="entry name" value="Nitrogenase molybdenum iron protein domain"/>
    <property type="match status" value="2"/>
</dbReference>
<evidence type="ECO:0000313" key="7">
    <source>
        <dbReference type="EMBL" id="HIX71391.1"/>
    </source>
</evidence>
<feature type="region of interest" description="Disordered" evidence="5">
    <location>
        <begin position="34"/>
        <end position="63"/>
    </location>
</feature>
<dbReference type="GO" id="GO:0046872">
    <property type="term" value="F:metal ion binding"/>
    <property type="evidence" value="ECO:0007669"/>
    <property type="project" value="InterPro"/>
</dbReference>
<evidence type="ECO:0000256" key="2">
    <source>
        <dbReference type="ARBA" id="ARBA00022448"/>
    </source>
</evidence>
<accession>A0A9D1X2F9</accession>
<evidence type="ECO:0000256" key="6">
    <source>
        <dbReference type="SAM" id="SignalP"/>
    </source>
</evidence>
<evidence type="ECO:0000256" key="3">
    <source>
        <dbReference type="ARBA" id="ARBA00022729"/>
    </source>
</evidence>
<dbReference type="PANTHER" id="PTHR42953">
    <property type="entry name" value="HIGH-AFFINITY ZINC UPTAKE SYSTEM PROTEIN ZNUA-RELATED"/>
    <property type="match status" value="1"/>
</dbReference>
<keyword evidence="4" id="KW-0175">Coiled coil</keyword>
<gene>
    <name evidence="7" type="ORF">H9849_00065</name>
</gene>
<dbReference type="EMBL" id="DXEQ01000003">
    <property type="protein sequence ID" value="HIX71391.1"/>
    <property type="molecule type" value="Genomic_DNA"/>
</dbReference>
<feature type="coiled-coil region" evidence="4">
    <location>
        <begin position="248"/>
        <end position="275"/>
    </location>
</feature>
<dbReference type="Proteomes" id="UP000886805">
    <property type="component" value="Unassembled WGS sequence"/>
</dbReference>
<feature type="compositionally biased region" description="Basic and acidic residues" evidence="5">
    <location>
        <begin position="396"/>
        <end position="407"/>
    </location>
</feature>
<dbReference type="SUPFAM" id="SSF53807">
    <property type="entry name" value="Helical backbone' metal receptor"/>
    <property type="match status" value="1"/>
</dbReference>
<reference evidence="7" key="1">
    <citation type="journal article" date="2021" name="PeerJ">
        <title>Extensive microbial diversity within the chicken gut microbiome revealed by metagenomics and culture.</title>
        <authorList>
            <person name="Gilroy R."/>
            <person name="Ravi A."/>
            <person name="Getino M."/>
            <person name="Pursley I."/>
            <person name="Horton D.L."/>
            <person name="Alikhan N.F."/>
            <person name="Baker D."/>
            <person name="Gharbi K."/>
            <person name="Hall N."/>
            <person name="Watson M."/>
            <person name="Adriaenssens E.M."/>
            <person name="Foster-Nyarko E."/>
            <person name="Jarju S."/>
            <person name="Secka A."/>
            <person name="Antonio M."/>
            <person name="Oren A."/>
            <person name="Chaudhuri R.R."/>
            <person name="La Ragione R."/>
            <person name="Hildebrand F."/>
            <person name="Pallen M.J."/>
        </authorList>
    </citation>
    <scope>NUCLEOTIDE SEQUENCE</scope>
    <source>
        <strain evidence="7">ChiSxjej3B15-1167</strain>
    </source>
</reference>
<comment type="caution">
    <text evidence="7">The sequence shown here is derived from an EMBL/GenBank/DDBJ whole genome shotgun (WGS) entry which is preliminary data.</text>
</comment>
<sequence length="407" mass="43992">MNKIIRYMTAMCLTLALCAGLLTGCGWPGRKTDAGTGTGAEGASMSQEGSPQTESGSPDQSGENTFKIVTSFYPLYIMMMNLTDGVENVQLANMAEPQTGCLHDYQLRPKDLVSLEGADLFLANGGGMEEFLSDVLDTYPELTVVYALDGLHEEDLLPGEEHAHDGHDHSHGEAETGAGNIHTESAGNAVETSGAGEAFQEEVDEAEGHFGELTSGVVNSHTWLDPSLYIEEIRYISSVLGEMDPENRERYEENCASYIGKIDQLTAEYEDLTEAEPKKGCVLLHESFAYLASAYGFPVMETVDVEKDSGFSAREIRQLIDLVREAGDAMIISDSQYSGRISGLLAEETGLATYQMDSGVSGEYEKDAWLDAMRGNLETLRTASEMTSGSVAASEKPADSETGSREE</sequence>
<dbReference type="PROSITE" id="PS51257">
    <property type="entry name" value="PROKAR_LIPOPROTEIN"/>
    <property type="match status" value="1"/>
</dbReference>
<keyword evidence="3 6" id="KW-0732">Signal</keyword>
<feature type="chain" id="PRO_5038734635" evidence="6">
    <location>
        <begin position="20"/>
        <end position="407"/>
    </location>
</feature>
<dbReference type="GO" id="GO:0030001">
    <property type="term" value="P:metal ion transport"/>
    <property type="evidence" value="ECO:0007669"/>
    <property type="project" value="InterPro"/>
</dbReference>
<dbReference type="AlphaFoldDB" id="A0A9D1X2F9"/>
<dbReference type="Pfam" id="PF01297">
    <property type="entry name" value="ZnuA"/>
    <property type="match status" value="1"/>
</dbReference>